<dbReference type="EMBL" id="BAAAEM010000002">
    <property type="protein sequence ID" value="GAA0465336.1"/>
    <property type="molecule type" value="Genomic_DNA"/>
</dbReference>
<feature type="compositionally biased region" description="Basic residues" evidence="1">
    <location>
        <begin position="13"/>
        <end position="27"/>
    </location>
</feature>
<feature type="region of interest" description="Disordered" evidence="1">
    <location>
        <begin position="1"/>
        <end position="29"/>
    </location>
</feature>
<dbReference type="Proteomes" id="UP001500713">
    <property type="component" value="Unassembled WGS sequence"/>
</dbReference>
<protein>
    <submittedName>
        <fullName evidence="2">Uncharacterized protein</fullName>
    </submittedName>
</protein>
<evidence type="ECO:0000313" key="2">
    <source>
        <dbReference type="EMBL" id="GAA0465336.1"/>
    </source>
</evidence>
<comment type="caution">
    <text evidence="2">The sequence shown here is derived from an EMBL/GenBank/DDBJ whole genome shotgun (WGS) entry which is preliminary data.</text>
</comment>
<reference evidence="2 3" key="1">
    <citation type="journal article" date="2019" name="Int. J. Syst. Evol. Microbiol.">
        <title>The Global Catalogue of Microorganisms (GCM) 10K type strain sequencing project: providing services to taxonomists for standard genome sequencing and annotation.</title>
        <authorList>
            <consortium name="The Broad Institute Genomics Platform"/>
            <consortium name="The Broad Institute Genome Sequencing Center for Infectious Disease"/>
            <person name="Wu L."/>
            <person name="Ma J."/>
        </authorList>
    </citation>
    <scope>NUCLEOTIDE SEQUENCE [LARGE SCALE GENOMIC DNA]</scope>
    <source>
        <strain evidence="2 3">JCM 14162</strain>
    </source>
</reference>
<feature type="region of interest" description="Disordered" evidence="1">
    <location>
        <begin position="53"/>
        <end position="80"/>
    </location>
</feature>
<name>A0ABN1A1M8_9SPHN</name>
<evidence type="ECO:0000313" key="3">
    <source>
        <dbReference type="Proteomes" id="UP001500713"/>
    </source>
</evidence>
<organism evidence="2 3">
    <name type="scientific">Parasphingorhabdus litoris</name>
    <dbReference type="NCBI Taxonomy" id="394733"/>
    <lineage>
        <taxon>Bacteria</taxon>
        <taxon>Pseudomonadati</taxon>
        <taxon>Pseudomonadota</taxon>
        <taxon>Alphaproteobacteria</taxon>
        <taxon>Sphingomonadales</taxon>
        <taxon>Sphingomonadaceae</taxon>
        <taxon>Parasphingorhabdus</taxon>
    </lineage>
</organism>
<feature type="compositionally biased region" description="Basic residues" evidence="1">
    <location>
        <begin position="60"/>
        <end position="70"/>
    </location>
</feature>
<proteinExistence type="predicted"/>
<sequence>MDASAQTDEDLRKRVKAAKHDKKHKTHGAHDVATLGADISQRKIDKLHKQLGEHAPAYKPKTHALKKTHPAHRETGSHAIISSKSAQAAGRWGYPEPAIDFVGIAQRRANGPSSFVGPDNRRLTNAEVASFYDQGIITPRGLPAAGQAQTVRFVPAGMFAPPELQGITVPNTATSQLSKAKLPEQIQSNPNGVTAFVAN</sequence>
<keyword evidence="3" id="KW-1185">Reference proteome</keyword>
<evidence type="ECO:0000256" key="1">
    <source>
        <dbReference type="SAM" id="MobiDB-lite"/>
    </source>
</evidence>
<accession>A0ABN1A1M8</accession>
<gene>
    <name evidence="2" type="ORF">GCM10009096_02390</name>
</gene>
<dbReference type="RefSeq" id="WP_229954207.1">
    <property type="nucleotide sequence ID" value="NZ_BAAAEM010000002.1"/>
</dbReference>